<organism evidence="2 3">
    <name type="scientific">Ricinus communis</name>
    <name type="common">Castor bean</name>
    <dbReference type="NCBI Taxonomy" id="3988"/>
    <lineage>
        <taxon>Eukaryota</taxon>
        <taxon>Viridiplantae</taxon>
        <taxon>Streptophyta</taxon>
        <taxon>Embryophyta</taxon>
        <taxon>Tracheophyta</taxon>
        <taxon>Spermatophyta</taxon>
        <taxon>Magnoliopsida</taxon>
        <taxon>eudicotyledons</taxon>
        <taxon>Gunneridae</taxon>
        <taxon>Pentapetalae</taxon>
        <taxon>rosids</taxon>
        <taxon>fabids</taxon>
        <taxon>Malpighiales</taxon>
        <taxon>Euphorbiaceae</taxon>
        <taxon>Acalyphoideae</taxon>
        <taxon>Acalypheae</taxon>
        <taxon>Ricinus</taxon>
    </lineage>
</organism>
<keyword evidence="3" id="KW-1185">Reference proteome</keyword>
<dbReference type="STRING" id="3988.B9RLF8"/>
<evidence type="ECO:0000313" key="2">
    <source>
        <dbReference type="EMBL" id="EEF47683.1"/>
    </source>
</evidence>
<reference evidence="3" key="1">
    <citation type="journal article" date="2010" name="Nat. Biotechnol.">
        <title>Draft genome sequence of the oilseed species Ricinus communis.</title>
        <authorList>
            <person name="Chan A.P."/>
            <person name="Crabtree J."/>
            <person name="Zhao Q."/>
            <person name="Lorenzi H."/>
            <person name="Orvis J."/>
            <person name="Puiu D."/>
            <person name="Melake-Berhan A."/>
            <person name="Jones K.M."/>
            <person name="Redman J."/>
            <person name="Chen G."/>
            <person name="Cahoon E.B."/>
            <person name="Gedil M."/>
            <person name="Stanke M."/>
            <person name="Haas B.J."/>
            <person name="Wortman J.R."/>
            <person name="Fraser-Liggett C.M."/>
            <person name="Ravel J."/>
            <person name="Rabinowicz P.D."/>
        </authorList>
    </citation>
    <scope>NUCLEOTIDE SEQUENCE [LARGE SCALE GENOMIC DNA]</scope>
    <source>
        <strain evidence="3">cv. Hale</strain>
    </source>
</reference>
<dbReference type="Gene3D" id="3.40.50.300">
    <property type="entry name" value="P-loop containing nucleotide triphosphate hydrolases"/>
    <property type="match status" value="1"/>
</dbReference>
<evidence type="ECO:0000313" key="3">
    <source>
        <dbReference type="Proteomes" id="UP000008311"/>
    </source>
</evidence>
<dbReference type="PROSITE" id="PS50052">
    <property type="entry name" value="GUANYLATE_KINASE_2"/>
    <property type="match status" value="1"/>
</dbReference>
<dbReference type="PANTHER" id="PTHR23117:SF13">
    <property type="entry name" value="GUANYLATE KINASE"/>
    <property type="match status" value="1"/>
</dbReference>
<dbReference type="GO" id="GO:0005829">
    <property type="term" value="C:cytosol"/>
    <property type="evidence" value="ECO:0000318"/>
    <property type="project" value="GO_Central"/>
</dbReference>
<dbReference type="Proteomes" id="UP000008311">
    <property type="component" value="Unassembled WGS sequence"/>
</dbReference>
<dbReference type="AlphaFoldDB" id="B9RLF8"/>
<dbReference type="eggNOG" id="KOG0707">
    <property type="taxonomic scope" value="Eukaryota"/>
</dbReference>
<dbReference type="PANTHER" id="PTHR23117">
    <property type="entry name" value="GUANYLATE KINASE-RELATED"/>
    <property type="match status" value="1"/>
</dbReference>
<proteinExistence type="predicted"/>
<protein>
    <recommendedName>
        <fullName evidence="1">Guanylate kinase-like domain-containing protein</fullName>
    </recommendedName>
</protein>
<dbReference type="GO" id="GO:0004385">
    <property type="term" value="F:GMP kinase activity"/>
    <property type="evidence" value="ECO:0000318"/>
    <property type="project" value="GO_Central"/>
</dbReference>
<accession>B9RLF8</accession>
<dbReference type="InterPro" id="IPR008144">
    <property type="entry name" value="Guanylate_kin-like_dom"/>
</dbReference>
<gene>
    <name evidence="2" type="ORF">RCOM_1466510</name>
</gene>
<sequence length="154" mass="17014">MVQAPSFIVNNPQNCKLAITIQRRTYCIGVNEDEHSSSIGVGILDRATIDWVVPTVLGPKPKPCKLGYWALPLNDVRILVIKKGVAQEDEDCLWFLQVNTEYVRKQTEILKEEVVAWSKGGTGNFDKPVVITGPSGVGKGTLISMLVKEFPSIF</sequence>
<dbReference type="SUPFAM" id="SSF52540">
    <property type="entry name" value="P-loop containing nucleoside triphosphate hydrolases"/>
    <property type="match status" value="1"/>
</dbReference>
<name>B9RLF8_RICCO</name>
<feature type="domain" description="Guanylate kinase-like" evidence="1">
    <location>
        <begin position="126"/>
        <end position="154"/>
    </location>
</feature>
<dbReference type="EMBL" id="EQ973788">
    <property type="protein sequence ID" value="EEF47683.1"/>
    <property type="molecule type" value="Genomic_DNA"/>
</dbReference>
<dbReference type="InterPro" id="IPR027417">
    <property type="entry name" value="P-loop_NTPase"/>
</dbReference>
<dbReference type="InParanoid" id="B9RLF8"/>
<evidence type="ECO:0000259" key="1">
    <source>
        <dbReference type="PROSITE" id="PS50052"/>
    </source>
</evidence>